<dbReference type="AlphaFoldDB" id="A0A7R9KUG4"/>
<comment type="similarity">
    <text evidence="1">Belongs to the methyltransferase superfamily.</text>
</comment>
<dbReference type="Proteomes" id="UP000759131">
    <property type="component" value="Unassembled WGS sequence"/>
</dbReference>
<dbReference type="EMBL" id="CAJPIZ010007160">
    <property type="protein sequence ID" value="CAG2110094.1"/>
    <property type="molecule type" value="Genomic_DNA"/>
</dbReference>
<keyword evidence="6" id="KW-1185">Reference proteome</keyword>
<gene>
    <name evidence="5" type="ORF">OSB1V03_LOCUS10079</name>
</gene>
<reference evidence="5" key="1">
    <citation type="submission" date="2020-11" db="EMBL/GenBank/DDBJ databases">
        <authorList>
            <person name="Tran Van P."/>
        </authorList>
    </citation>
    <scope>NUCLEOTIDE SEQUENCE</scope>
</reference>
<dbReference type="OrthoDB" id="411785at2759"/>
<evidence type="ECO:0000256" key="1">
    <source>
        <dbReference type="ARBA" id="ARBA00008361"/>
    </source>
</evidence>
<organism evidence="5">
    <name type="scientific">Medioppia subpectinata</name>
    <dbReference type="NCBI Taxonomy" id="1979941"/>
    <lineage>
        <taxon>Eukaryota</taxon>
        <taxon>Metazoa</taxon>
        <taxon>Ecdysozoa</taxon>
        <taxon>Arthropoda</taxon>
        <taxon>Chelicerata</taxon>
        <taxon>Arachnida</taxon>
        <taxon>Acari</taxon>
        <taxon>Acariformes</taxon>
        <taxon>Sarcoptiformes</taxon>
        <taxon>Oribatida</taxon>
        <taxon>Brachypylina</taxon>
        <taxon>Oppioidea</taxon>
        <taxon>Oppiidae</taxon>
        <taxon>Medioppia</taxon>
    </lineage>
</organism>
<accession>A0A7R9KUG4</accession>
<protein>
    <recommendedName>
        <fullName evidence="4">Methyltransferase type 11 domain-containing protein</fullName>
    </recommendedName>
</protein>
<feature type="domain" description="Methyltransferase type 11" evidence="4">
    <location>
        <begin position="61"/>
        <end position="170"/>
    </location>
</feature>
<proteinExistence type="inferred from homology"/>
<dbReference type="Pfam" id="PF08241">
    <property type="entry name" value="Methyltransf_11"/>
    <property type="match status" value="1"/>
</dbReference>
<evidence type="ECO:0000256" key="3">
    <source>
        <dbReference type="ARBA" id="ARBA00022679"/>
    </source>
</evidence>
<evidence type="ECO:0000313" key="5">
    <source>
        <dbReference type="EMBL" id="CAD7629664.1"/>
    </source>
</evidence>
<dbReference type="PANTHER" id="PTHR12176:SF80">
    <property type="entry name" value="EEF1A LYSINE METHYLTRANSFERASE 4"/>
    <property type="match status" value="1"/>
</dbReference>
<dbReference type="InterPro" id="IPR029063">
    <property type="entry name" value="SAM-dependent_MTases_sf"/>
</dbReference>
<sequence length="270" mass="31123">MSSSLIPKDNHSYNSVDYWDKRYSSVGQGCDGETREYDWLVGWTDIRHIVEKCVPKSAQILMLGCGNSLLSEQMFIDGYHNIHNIDYSAPVIKQMSTHCQYCSRMKWSVMDCLDMKFEDNSFDVVLEKATIDALLTKETNPWHVSQESRDLLTQIMSEMSRVLKLEGQFISISFYGSHFRYPLYKSCSDALKCESRFSMKAIDELGTSFHYYCYSLVKSADKTIELEAKVYEPPKMISGLNSSESIQTIDQSLDTTEVEEHNNYLFNINL</sequence>
<dbReference type="GO" id="GO:0032259">
    <property type="term" value="P:methylation"/>
    <property type="evidence" value="ECO:0007669"/>
    <property type="project" value="UniProtKB-KW"/>
</dbReference>
<dbReference type="EMBL" id="OC861735">
    <property type="protein sequence ID" value="CAD7629664.1"/>
    <property type="molecule type" value="Genomic_DNA"/>
</dbReference>
<name>A0A7R9KUG4_9ACAR</name>
<keyword evidence="2" id="KW-0489">Methyltransferase</keyword>
<dbReference type="SUPFAM" id="SSF53335">
    <property type="entry name" value="S-adenosyl-L-methionine-dependent methyltransferases"/>
    <property type="match status" value="1"/>
</dbReference>
<dbReference type="GO" id="GO:0008168">
    <property type="term" value="F:methyltransferase activity"/>
    <property type="evidence" value="ECO:0007669"/>
    <property type="project" value="UniProtKB-KW"/>
</dbReference>
<dbReference type="PANTHER" id="PTHR12176">
    <property type="entry name" value="SAM-DEPENDENT METHYLTRANSFERASE SUPERFAMILY PROTEIN"/>
    <property type="match status" value="1"/>
</dbReference>
<evidence type="ECO:0000259" key="4">
    <source>
        <dbReference type="Pfam" id="PF08241"/>
    </source>
</evidence>
<evidence type="ECO:0000313" key="6">
    <source>
        <dbReference type="Proteomes" id="UP000759131"/>
    </source>
</evidence>
<evidence type="ECO:0000256" key="2">
    <source>
        <dbReference type="ARBA" id="ARBA00022603"/>
    </source>
</evidence>
<dbReference type="InterPro" id="IPR051419">
    <property type="entry name" value="Lys/N-term_MeTrsfase_sf"/>
</dbReference>
<dbReference type="InterPro" id="IPR013216">
    <property type="entry name" value="Methyltransf_11"/>
</dbReference>
<dbReference type="Gene3D" id="3.40.50.150">
    <property type="entry name" value="Vaccinia Virus protein VP39"/>
    <property type="match status" value="1"/>
</dbReference>
<keyword evidence="3" id="KW-0808">Transferase</keyword>